<protein>
    <recommendedName>
        <fullName evidence="5">VCBS repeat protein</fullName>
    </recommendedName>
</protein>
<dbReference type="Proteomes" id="UP000643165">
    <property type="component" value="Unassembled WGS sequence"/>
</dbReference>
<evidence type="ECO:0000256" key="2">
    <source>
        <dbReference type="SAM" id="Phobius"/>
    </source>
</evidence>
<evidence type="ECO:0000313" key="3">
    <source>
        <dbReference type="EMBL" id="GIJ24212.1"/>
    </source>
</evidence>
<gene>
    <name evidence="3" type="ORF">Vlu01_48360</name>
</gene>
<keyword evidence="2" id="KW-0812">Transmembrane</keyword>
<sequence length="392" mass="41765">MIEIDKLRRGLSDIAAEVDAVDLRERALATSHRIRVRRTVATVMVGLAVAAVVLSTAVNVRTDRSPTLPGLSPAPTAPSPTMLPTKEPGGQSDLGPFRSAIITVPTWGPTADATCTKGRTKLNNGQSQHDAVHRPVNILSYAATDVDQDGAEDYVAHLKCGEGPEAGGSQIVAFRRSAQELLPIGRIIGTQDGLAMMDHFEVHGGSRVAVLVSEEYTDGGQHTVPNQWRTYAWQDGRFRQVTGPKTLPAQPPAALLSVVPSTLLFRPVSSGFTGQLTVTVRNDGAVDVARLEILLILPSEVRPAGDDWDGCAVRPDTDQPHTDQTALICAVSGPRAQSHISVPFAFVAVDKPVPLDDPISLGNHYVSISQLPPFNGQVTINDPEVVIPISVP</sequence>
<dbReference type="EMBL" id="BOPB01000031">
    <property type="protein sequence ID" value="GIJ24212.1"/>
    <property type="molecule type" value="Genomic_DNA"/>
</dbReference>
<evidence type="ECO:0008006" key="5">
    <source>
        <dbReference type="Google" id="ProtNLM"/>
    </source>
</evidence>
<organism evidence="3 4">
    <name type="scientific">Micromonospora lutea</name>
    <dbReference type="NCBI Taxonomy" id="419825"/>
    <lineage>
        <taxon>Bacteria</taxon>
        <taxon>Bacillati</taxon>
        <taxon>Actinomycetota</taxon>
        <taxon>Actinomycetes</taxon>
        <taxon>Micromonosporales</taxon>
        <taxon>Micromonosporaceae</taxon>
        <taxon>Micromonospora</taxon>
    </lineage>
</organism>
<evidence type="ECO:0000313" key="4">
    <source>
        <dbReference type="Proteomes" id="UP000643165"/>
    </source>
</evidence>
<dbReference type="RefSeq" id="WP_204003590.1">
    <property type="nucleotide sequence ID" value="NZ_BOPB01000031.1"/>
</dbReference>
<feature type="transmembrane region" description="Helical" evidence="2">
    <location>
        <begin position="40"/>
        <end position="58"/>
    </location>
</feature>
<accession>A0ABQ4J276</accession>
<feature type="region of interest" description="Disordered" evidence="1">
    <location>
        <begin position="63"/>
        <end position="94"/>
    </location>
</feature>
<proteinExistence type="predicted"/>
<name>A0ABQ4J276_9ACTN</name>
<keyword evidence="2" id="KW-0472">Membrane</keyword>
<reference evidence="3 4" key="1">
    <citation type="submission" date="2021-01" db="EMBL/GenBank/DDBJ databases">
        <title>Whole genome shotgun sequence of Verrucosispora lutea NBRC 106530.</title>
        <authorList>
            <person name="Komaki H."/>
            <person name="Tamura T."/>
        </authorList>
    </citation>
    <scope>NUCLEOTIDE SEQUENCE [LARGE SCALE GENOMIC DNA]</scope>
    <source>
        <strain evidence="3 4">NBRC 106530</strain>
    </source>
</reference>
<evidence type="ECO:0000256" key="1">
    <source>
        <dbReference type="SAM" id="MobiDB-lite"/>
    </source>
</evidence>
<keyword evidence="4" id="KW-1185">Reference proteome</keyword>
<comment type="caution">
    <text evidence="3">The sequence shown here is derived from an EMBL/GenBank/DDBJ whole genome shotgun (WGS) entry which is preliminary data.</text>
</comment>
<keyword evidence="2" id="KW-1133">Transmembrane helix</keyword>